<comment type="caution">
    <text evidence="6">The sequence shown here is derived from an EMBL/GenBank/DDBJ whole genome shotgun (WGS) entry which is preliminary data.</text>
</comment>
<organism evidence="6 7">
    <name type="scientific">Shewanella insulae</name>
    <dbReference type="NCBI Taxonomy" id="2681496"/>
    <lineage>
        <taxon>Bacteria</taxon>
        <taxon>Pseudomonadati</taxon>
        <taxon>Pseudomonadota</taxon>
        <taxon>Gammaproteobacteria</taxon>
        <taxon>Alteromonadales</taxon>
        <taxon>Shewanellaceae</taxon>
        <taxon>Shewanella</taxon>
    </lineage>
</organism>
<dbReference type="InterPro" id="IPR000160">
    <property type="entry name" value="GGDEF_dom"/>
</dbReference>
<feature type="domain" description="EAL" evidence="4">
    <location>
        <begin position="624"/>
        <end position="877"/>
    </location>
</feature>
<dbReference type="InterPro" id="IPR052155">
    <property type="entry name" value="Biofilm_reg_signaling"/>
</dbReference>
<dbReference type="AlphaFoldDB" id="A0A6L7I1K9"/>
<dbReference type="Pfam" id="PF00563">
    <property type="entry name" value="EAL"/>
    <property type="match status" value="1"/>
</dbReference>
<evidence type="ECO:0000256" key="3">
    <source>
        <dbReference type="SAM" id="MobiDB-lite"/>
    </source>
</evidence>
<dbReference type="Gene3D" id="3.30.450.40">
    <property type="match status" value="2"/>
</dbReference>
<dbReference type="Pfam" id="PF13185">
    <property type="entry name" value="GAF_2"/>
    <property type="match status" value="2"/>
</dbReference>
<evidence type="ECO:0000259" key="4">
    <source>
        <dbReference type="PROSITE" id="PS50883"/>
    </source>
</evidence>
<dbReference type="PANTHER" id="PTHR44757:SF2">
    <property type="entry name" value="BIOFILM ARCHITECTURE MAINTENANCE PROTEIN MBAA"/>
    <property type="match status" value="1"/>
</dbReference>
<proteinExistence type="predicted"/>
<feature type="domain" description="GGDEF" evidence="5">
    <location>
        <begin position="481"/>
        <end position="615"/>
    </location>
</feature>
<feature type="region of interest" description="Disordered" evidence="3">
    <location>
        <begin position="857"/>
        <end position="882"/>
    </location>
</feature>
<reference evidence="6 7" key="1">
    <citation type="submission" date="2019-12" db="EMBL/GenBank/DDBJ databases">
        <title>Shewanella insulae sp. nov., isolated from a tidal flat.</title>
        <authorList>
            <person name="Yoon J.-H."/>
        </authorList>
    </citation>
    <scope>NUCLEOTIDE SEQUENCE [LARGE SCALE GENOMIC DNA]</scope>
    <source>
        <strain evidence="6 7">JBTF-M18</strain>
    </source>
</reference>
<dbReference type="PROSITE" id="PS50887">
    <property type="entry name" value="GGDEF"/>
    <property type="match status" value="1"/>
</dbReference>
<dbReference type="SMART" id="SM00052">
    <property type="entry name" value="EAL"/>
    <property type="match status" value="1"/>
</dbReference>
<dbReference type="InterPro" id="IPR035919">
    <property type="entry name" value="EAL_sf"/>
</dbReference>
<dbReference type="EMBL" id="WRPA01000020">
    <property type="protein sequence ID" value="MXR70479.1"/>
    <property type="molecule type" value="Genomic_DNA"/>
</dbReference>
<dbReference type="RefSeq" id="WP_160798507.1">
    <property type="nucleotide sequence ID" value="NZ_WRPA01000020.1"/>
</dbReference>
<dbReference type="GO" id="GO:0003824">
    <property type="term" value="F:catalytic activity"/>
    <property type="evidence" value="ECO:0007669"/>
    <property type="project" value="UniProtKB-ARBA"/>
</dbReference>
<dbReference type="InterPro" id="IPR043128">
    <property type="entry name" value="Rev_trsase/Diguanyl_cyclase"/>
</dbReference>
<gene>
    <name evidence="6" type="ORF">GNT65_17635</name>
</gene>
<comment type="cofactor">
    <cofactor evidence="1">
        <name>Mg(2+)</name>
        <dbReference type="ChEBI" id="CHEBI:18420"/>
    </cofactor>
</comment>
<evidence type="ECO:0000259" key="5">
    <source>
        <dbReference type="PROSITE" id="PS50887"/>
    </source>
</evidence>
<dbReference type="InterPro" id="IPR003018">
    <property type="entry name" value="GAF"/>
</dbReference>
<dbReference type="FunFam" id="3.30.70.270:FF:000001">
    <property type="entry name" value="Diguanylate cyclase domain protein"/>
    <property type="match status" value="1"/>
</dbReference>
<sequence>MFRDKTDQHSPREVGRLYKRISRLKSLARKYKRSEIIQNTLLDISNLAARVERAEDFYAGIQTNLNRLLPADNFFIAIVNRETNKIEVPFFVDEKDQHPSQLYPSEELSTTLNSGLTGYVLRTQEPLLCDDDKFMQLLAVGEIVSRGSSCHQWLGVPIFSSDQTIGVLAVQSYDANISYGEIEVELMTFISQHISGVIERVQYQHNLEAAIEHRTKELSVAYDKLKQEVTERRRAENLQKSLFEIAELSNSSIDHQTFYSELHRVLSHLLPANNCYIALLEDNGRELHFPFYVSQLNVGAPQKRPLADGLTEFILKHKRPLLLDSTDIKTLIQTKQLYARAPQLNYAETIHQWIGVPLFIQGIVKGALTIYSFTPSQTYQEKDLDLLTFVSQHIAAAIERKLSAESLKMSYEQLEEKVAQRTRALAMLNQDLEKEIAQRRKVEQQLVHDASHDTLTGLPNRAMFMERLAQAVKHVRRHARDRFALLFIDLDRFKLINDTLGHLQGDRLLIETARRLNLCIRSNDTLGRIGGDEFVILLDSINSNSDAIEVAERILGELSEPYQLSNQSFTSGASIGIAFSGQSSGDTSESLLKDADAAMYQAKSNGKGCFVIFDQSTSHQQSHDITLEIELREAIAKRELALQYFPVMALATQEVIALEPRLYWQHQQLGKIKQDQLSNIAEHCNLSKELDLYLFDRLNSDYPKVMQQAGDKVQLHIKLASQHLKHKHAVRKLKNRIKQSYYKAANIWVFFNEKAFVTDSDSHIQAFDILAKQAVNIGLCAYGSAHTALSSLSFLPLTGLKLDPSYISHLNNPQQKRLLKAHQLTASALELTLFVEGVKTDLHRQQLVSLGFEQGQGQALGDSIDPSKLSEPDQPRSDSISA</sequence>
<dbReference type="NCBIfam" id="TIGR00254">
    <property type="entry name" value="GGDEF"/>
    <property type="match status" value="1"/>
</dbReference>
<dbReference type="InterPro" id="IPR001633">
    <property type="entry name" value="EAL_dom"/>
</dbReference>
<dbReference type="PANTHER" id="PTHR44757">
    <property type="entry name" value="DIGUANYLATE CYCLASE DGCP"/>
    <property type="match status" value="1"/>
</dbReference>
<dbReference type="CDD" id="cd01949">
    <property type="entry name" value="GGDEF"/>
    <property type="match status" value="1"/>
</dbReference>
<dbReference type="SUPFAM" id="SSF141868">
    <property type="entry name" value="EAL domain-like"/>
    <property type="match status" value="1"/>
</dbReference>
<dbReference type="PROSITE" id="PS50883">
    <property type="entry name" value="EAL"/>
    <property type="match status" value="1"/>
</dbReference>
<keyword evidence="2" id="KW-0175">Coiled coil</keyword>
<keyword evidence="7" id="KW-1185">Reference proteome</keyword>
<dbReference type="Pfam" id="PF00990">
    <property type="entry name" value="GGDEF"/>
    <property type="match status" value="1"/>
</dbReference>
<dbReference type="Gene3D" id="3.30.70.270">
    <property type="match status" value="1"/>
</dbReference>
<protein>
    <submittedName>
        <fullName evidence="6">Diguanylate cyclase</fullName>
    </submittedName>
</protein>
<dbReference type="Proteomes" id="UP000474778">
    <property type="component" value="Unassembled WGS sequence"/>
</dbReference>
<dbReference type="Gene3D" id="3.20.20.450">
    <property type="entry name" value="EAL domain"/>
    <property type="match status" value="1"/>
</dbReference>
<dbReference type="InterPro" id="IPR029016">
    <property type="entry name" value="GAF-like_dom_sf"/>
</dbReference>
<evidence type="ECO:0000313" key="6">
    <source>
        <dbReference type="EMBL" id="MXR70479.1"/>
    </source>
</evidence>
<dbReference type="InterPro" id="IPR029787">
    <property type="entry name" value="Nucleotide_cyclase"/>
</dbReference>
<dbReference type="SUPFAM" id="SSF55781">
    <property type="entry name" value="GAF domain-like"/>
    <property type="match status" value="2"/>
</dbReference>
<accession>A0A6L7I1K9</accession>
<dbReference type="CDD" id="cd01948">
    <property type="entry name" value="EAL"/>
    <property type="match status" value="1"/>
</dbReference>
<dbReference type="SUPFAM" id="SSF55073">
    <property type="entry name" value="Nucleotide cyclase"/>
    <property type="match status" value="1"/>
</dbReference>
<dbReference type="SMART" id="SM00267">
    <property type="entry name" value="GGDEF"/>
    <property type="match status" value="1"/>
</dbReference>
<name>A0A6L7I1K9_9GAMM</name>
<dbReference type="SMART" id="SM00065">
    <property type="entry name" value="GAF"/>
    <property type="match status" value="2"/>
</dbReference>
<evidence type="ECO:0000256" key="2">
    <source>
        <dbReference type="SAM" id="Coils"/>
    </source>
</evidence>
<evidence type="ECO:0000313" key="7">
    <source>
        <dbReference type="Proteomes" id="UP000474778"/>
    </source>
</evidence>
<feature type="coiled-coil region" evidence="2">
    <location>
        <begin position="404"/>
        <end position="445"/>
    </location>
</feature>
<evidence type="ECO:0000256" key="1">
    <source>
        <dbReference type="ARBA" id="ARBA00001946"/>
    </source>
</evidence>